<organism evidence="1 2">
    <name type="scientific">Bombiscardovia coagulans</name>
    <dbReference type="NCBI Taxonomy" id="686666"/>
    <lineage>
        <taxon>Bacteria</taxon>
        <taxon>Bacillati</taxon>
        <taxon>Actinomycetota</taxon>
        <taxon>Actinomycetes</taxon>
        <taxon>Bifidobacteriales</taxon>
        <taxon>Bifidobacteriaceae</taxon>
        <taxon>Bombiscardovia</taxon>
    </lineage>
</organism>
<dbReference type="AlphaFoldDB" id="A0A261EVN3"/>
<accession>A0A261EVN3</accession>
<dbReference type="Proteomes" id="UP000216004">
    <property type="component" value="Unassembled WGS sequence"/>
</dbReference>
<dbReference type="EMBL" id="MWWS01000002">
    <property type="protein sequence ID" value="OZG50887.1"/>
    <property type="molecule type" value="Genomic_DNA"/>
</dbReference>
<name>A0A261EVN3_9BIFI</name>
<proteinExistence type="predicted"/>
<protein>
    <submittedName>
        <fullName evidence="1">Uncharacterized protein</fullName>
    </submittedName>
</protein>
<dbReference type="RefSeq" id="WP_094722134.1">
    <property type="nucleotide sequence ID" value="NZ_MWWS01000002.1"/>
</dbReference>
<keyword evidence="2" id="KW-1185">Reference proteome</keyword>
<comment type="caution">
    <text evidence="1">The sequence shown here is derived from an EMBL/GenBank/DDBJ whole genome shotgun (WGS) entry which is preliminary data.</text>
</comment>
<reference evidence="1 2" key="1">
    <citation type="journal article" date="2017" name="BMC Genomics">
        <title>Comparative genomic and phylogenomic analyses of the Bifidobacteriaceae family.</title>
        <authorList>
            <person name="Lugli G.A."/>
            <person name="Milani C."/>
            <person name="Turroni F."/>
            <person name="Duranti S."/>
            <person name="Mancabelli L."/>
            <person name="Mangifesta M."/>
            <person name="Ferrario C."/>
            <person name="Modesto M."/>
            <person name="Mattarelli P."/>
            <person name="Jiri K."/>
            <person name="van Sinderen D."/>
            <person name="Ventura M."/>
        </authorList>
    </citation>
    <scope>NUCLEOTIDE SEQUENCE [LARGE SCALE GENOMIC DNA]</scope>
    <source>
        <strain evidence="1 2">DSM 22924</strain>
    </source>
</reference>
<evidence type="ECO:0000313" key="1">
    <source>
        <dbReference type="EMBL" id="OZG50887.1"/>
    </source>
</evidence>
<evidence type="ECO:0000313" key="2">
    <source>
        <dbReference type="Proteomes" id="UP000216004"/>
    </source>
</evidence>
<sequence>MSDTVHANVKSAYAMALELTLSEDDPLVRDGLLESLQMSSQGNHELDLIFQQVTASVAR</sequence>
<gene>
    <name evidence="1" type="ORF">BOCO_0073</name>
</gene>